<dbReference type="AlphaFoldDB" id="A0A559J0Q3"/>
<dbReference type="InterPro" id="IPR001907">
    <property type="entry name" value="ClpP"/>
</dbReference>
<comment type="subcellular location">
    <subcellularLocation>
        <location evidence="7">Cytoplasm</location>
    </subcellularLocation>
</comment>
<keyword evidence="4 7" id="KW-0378">Hydrolase</keyword>
<comment type="catalytic activity">
    <reaction evidence="6 7 8">
        <text>Hydrolysis of proteins to small peptides in the presence of ATP and magnesium. alpha-casein is the usual test substrate. In the absence of ATP, only oligopeptides shorter than five residues are hydrolyzed (such as succinyl-Leu-Tyr-|-NHMec, and Leu-Tyr-Leu-|-Tyr-Trp, in which cleavage of the -Tyr-|-Leu- and -Tyr-|-Trp bonds also occurs).</text>
        <dbReference type="EC" id="3.4.21.92"/>
    </reaction>
</comment>
<evidence type="ECO:0000313" key="11">
    <source>
        <dbReference type="Proteomes" id="UP000318102"/>
    </source>
</evidence>
<dbReference type="SUPFAM" id="SSF52096">
    <property type="entry name" value="ClpP/crotonase"/>
    <property type="match status" value="1"/>
</dbReference>
<feature type="active site" description="Nucleophile" evidence="7">
    <location>
        <position position="99"/>
    </location>
</feature>
<dbReference type="InterPro" id="IPR023562">
    <property type="entry name" value="ClpP/TepA"/>
</dbReference>
<evidence type="ECO:0000256" key="5">
    <source>
        <dbReference type="ARBA" id="ARBA00022825"/>
    </source>
</evidence>
<keyword evidence="11" id="KW-1185">Reference proteome</keyword>
<dbReference type="PANTHER" id="PTHR10381">
    <property type="entry name" value="ATP-DEPENDENT CLP PROTEASE PROTEOLYTIC SUBUNIT"/>
    <property type="match status" value="1"/>
</dbReference>
<evidence type="ECO:0000256" key="2">
    <source>
        <dbReference type="ARBA" id="ARBA00022490"/>
    </source>
</evidence>
<accession>A0A559J0Q3</accession>
<dbReference type="InterPro" id="IPR029045">
    <property type="entry name" value="ClpP/crotonase-like_dom_sf"/>
</dbReference>
<evidence type="ECO:0000313" key="10">
    <source>
        <dbReference type="EMBL" id="TVX93457.1"/>
    </source>
</evidence>
<reference evidence="10 11" key="1">
    <citation type="submission" date="2019-07" db="EMBL/GenBank/DDBJ databases">
        <authorList>
            <person name="Kim J."/>
        </authorList>
    </citation>
    <scope>NUCLEOTIDE SEQUENCE [LARGE SCALE GENOMIC DNA]</scope>
    <source>
        <strain evidence="10 11">N4</strain>
    </source>
</reference>
<dbReference type="Gene3D" id="3.90.226.10">
    <property type="entry name" value="2-enoyl-CoA Hydratase, Chain A, domain 1"/>
    <property type="match status" value="1"/>
</dbReference>
<keyword evidence="5 7" id="KW-0720">Serine protease</keyword>
<dbReference type="GO" id="GO:0051117">
    <property type="term" value="F:ATPase binding"/>
    <property type="evidence" value="ECO:0007669"/>
    <property type="project" value="TreeGrafter"/>
</dbReference>
<dbReference type="InterPro" id="IPR033135">
    <property type="entry name" value="ClpP_His_AS"/>
</dbReference>
<comment type="subunit">
    <text evidence="7">Fourteen ClpP subunits assemble into 2 heptameric rings which stack back to back to give a disk-like structure with a central cavity, resembling the structure of eukaryotic proteasomes.</text>
</comment>
<comment type="function">
    <text evidence="7">Cleaves peptides in various proteins in a process that requires ATP hydrolysis. Has a chymotrypsin-like activity. Plays a major role in the degradation of misfolded proteins.</text>
</comment>
<dbReference type="OrthoDB" id="9802800at2"/>
<proteinExistence type="inferred from homology"/>
<dbReference type="PRINTS" id="PR00127">
    <property type="entry name" value="CLPPROTEASEP"/>
</dbReference>
<keyword evidence="3 7" id="KW-0645">Protease</keyword>
<dbReference type="PANTHER" id="PTHR10381:SF70">
    <property type="entry name" value="ATP-DEPENDENT CLP PROTEASE PROTEOLYTIC SUBUNIT"/>
    <property type="match status" value="1"/>
</dbReference>
<dbReference type="HAMAP" id="MF_00444">
    <property type="entry name" value="ClpP"/>
    <property type="match status" value="1"/>
</dbReference>
<evidence type="ECO:0000256" key="8">
    <source>
        <dbReference type="PROSITE-ProRule" id="PRU10086"/>
    </source>
</evidence>
<evidence type="ECO:0000256" key="9">
    <source>
        <dbReference type="RuleBase" id="RU003567"/>
    </source>
</evidence>
<name>A0A559J0Q3_9BACL</name>
<feature type="active site" evidence="7 8">
    <location>
        <position position="124"/>
    </location>
</feature>
<keyword evidence="2 7" id="KW-0963">Cytoplasm</keyword>
<dbReference type="Pfam" id="PF00574">
    <property type="entry name" value="CLP_protease"/>
    <property type="match status" value="1"/>
</dbReference>
<dbReference type="GO" id="GO:0042802">
    <property type="term" value="F:identical protein binding"/>
    <property type="evidence" value="ECO:0007669"/>
    <property type="project" value="UniProtKB-ARBA"/>
</dbReference>
<dbReference type="Proteomes" id="UP000318102">
    <property type="component" value="Unassembled WGS sequence"/>
</dbReference>
<dbReference type="NCBIfam" id="TIGR00493">
    <property type="entry name" value="clpP"/>
    <property type="match status" value="1"/>
</dbReference>
<dbReference type="GO" id="GO:0009368">
    <property type="term" value="C:endopeptidase Clp complex"/>
    <property type="evidence" value="ECO:0007669"/>
    <property type="project" value="TreeGrafter"/>
</dbReference>
<organism evidence="10 11">
    <name type="scientific">Paenibacillus agilis</name>
    <dbReference type="NCBI Taxonomy" id="3020863"/>
    <lineage>
        <taxon>Bacteria</taxon>
        <taxon>Bacillati</taxon>
        <taxon>Bacillota</taxon>
        <taxon>Bacilli</taxon>
        <taxon>Bacillales</taxon>
        <taxon>Paenibacillaceae</taxon>
        <taxon>Paenibacillus</taxon>
    </lineage>
</organism>
<gene>
    <name evidence="7 10" type="primary">clpP</name>
    <name evidence="10" type="ORF">FPZ44_10570</name>
</gene>
<protein>
    <recommendedName>
        <fullName evidence="7 9">ATP-dependent Clp protease proteolytic subunit</fullName>
        <ecNumber evidence="7">3.4.21.92</ecNumber>
    </recommendedName>
    <alternativeName>
        <fullName evidence="7">Endopeptidase Clp</fullName>
    </alternativeName>
</protein>
<dbReference type="EMBL" id="VNJK01000001">
    <property type="protein sequence ID" value="TVX93457.1"/>
    <property type="molecule type" value="Genomic_DNA"/>
</dbReference>
<dbReference type="GO" id="GO:0004176">
    <property type="term" value="F:ATP-dependent peptidase activity"/>
    <property type="evidence" value="ECO:0007669"/>
    <property type="project" value="InterPro"/>
</dbReference>
<evidence type="ECO:0000256" key="4">
    <source>
        <dbReference type="ARBA" id="ARBA00022801"/>
    </source>
</evidence>
<evidence type="ECO:0000256" key="1">
    <source>
        <dbReference type="ARBA" id="ARBA00007039"/>
    </source>
</evidence>
<dbReference type="CDD" id="cd07017">
    <property type="entry name" value="S14_ClpP_2"/>
    <property type="match status" value="1"/>
</dbReference>
<dbReference type="GO" id="GO:0005737">
    <property type="term" value="C:cytoplasm"/>
    <property type="evidence" value="ECO:0007669"/>
    <property type="project" value="UniProtKB-SubCell"/>
</dbReference>
<evidence type="ECO:0000256" key="6">
    <source>
        <dbReference type="ARBA" id="ARBA00034021"/>
    </source>
</evidence>
<dbReference type="NCBIfam" id="NF001368">
    <property type="entry name" value="PRK00277.1"/>
    <property type="match status" value="1"/>
</dbReference>
<evidence type="ECO:0000256" key="3">
    <source>
        <dbReference type="ARBA" id="ARBA00022670"/>
    </source>
</evidence>
<evidence type="ECO:0000256" key="7">
    <source>
        <dbReference type="HAMAP-Rule" id="MF_00444"/>
    </source>
</evidence>
<dbReference type="NCBIfam" id="NF009205">
    <property type="entry name" value="PRK12553.1"/>
    <property type="match status" value="1"/>
</dbReference>
<comment type="caution">
    <text evidence="10">The sequence shown here is derived from an EMBL/GenBank/DDBJ whole genome shotgun (WGS) entry which is preliminary data.</text>
</comment>
<dbReference type="RefSeq" id="WP_144989968.1">
    <property type="nucleotide sequence ID" value="NZ_VNJK01000001.1"/>
</dbReference>
<comment type="similarity">
    <text evidence="1 7 9">Belongs to the peptidase S14 family.</text>
</comment>
<sequence length="194" mass="21467">MSSFIPYVVEQTNRGERSYDIYSRLLKDRIVFVGSEINDPLANSIIAQLLLLAAEDSDKDIYMYINSPGGSVSAGFGIYDTMQYIKPQIHTICTGFAASFGAMLLLAGAKGKRFALPNSEIMIHQPHGGAQGQASDIAISAKRILRTREKLIQITADRTGQSMERVEKDMDRDYFMSAEEALEYGIIDKVLSSI</sequence>
<dbReference type="GO" id="GO:0006515">
    <property type="term" value="P:protein quality control for misfolded or incompletely synthesized proteins"/>
    <property type="evidence" value="ECO:0007669"/>
    <property type="project" value="TreeGrafter"/>
</dbReference>
<dbReference type="GO" id="GO:0004252">
    <property type="term" value="F:serine-type endopeptidase activity"/>
    <property type="evidence" value="ECO:0007669"/>
    <property type="project" value="UniProtKB-UniRule"/>
</dbReference>
<dbReference type="FunFam" id="3.90.226.10:FF:000001">
    <property type="entry name" value="ATP-dependent Clp protease proteolytic subunit"/>
    <property type="match status" value="1"/>
</dbReference>
<dbReference type="PROSITE" id="PS00382">
    <property type="entry name" value="CLP_PROTEASE_HIS"/>
    <property type="match status" value="1"/>
</dbReference>
<dbReference type="EC" id="3.4.21.92" evidence="7"/>